<accession>G1XPY6</accession>
<dbReference type="OMA" id="RTIMRED"/>
<feature type="region of interest" description="Disordered" evidence="1">
    <location>
        <begin position="548"/>
        <end position="567"/>
    </location>
</feature>
<organism evidence="2 3">
    <name type="scientific">Arthrobotrys oligospora (strain ATCC 24927 / CBS 115.81 / DSM 1491)</name>
    <name type="common">Nematode-trapping fungus</name>
    <name type="synonym">Didymozoophaga oligospora</name>
    <dbReference type="NCBI Taxonomy" id="756982"/>
    <lineage>
        <taxon>Eukaryota</taxon>
        <taxon>Fungi</taxon>
        <taxon>Dikarya</taxon>
        <taxon>Ascomycota</taxon>
        <taxon>Pezizomycotina</taxon>
        <taxon>Orbiliomycetes</taxon>
        <taxon>Orbiliales</taxon>
        <taxon>Orbiliaceae</taxon>
        <taxon>Orbilia</taxon>
        <taxon>Orbilia oligospora</taxon>
    </lineage>
</organism>
<feature type="compositionally biased region" description="Polar residues" evidence="1">
    <location>
        <begin position="498"/>
        <end position="510"/>
    </location>
</feature>
<dbReference type="HOGENOM" id="CLU_342872_0_0_1"/>
<feature type="compositionally biased region" description="Low complexity" evidence="1">
    <location>
        <begin position="631"/>
        <end position="648"/>
    </location>
</feature>
<reference evidence="2 3" key="1">
    <citation type="journal article" date="2011" name="PLoS Pathog.">
        <title>Genomic and proteomic analyses of the fungus Arthrobotrys oligospora provide insights into nematode-trap formation.</title>
        <authorList>
            <person name="Yang J."/>
            <person name="Wang L."/>
            <person name="Ji X."/>
            <person name="Feng Y."/>
            <person name="Li X."/>
            <person name="Zou C."/>
            <person name="Xu J."/>
            <person name="Ren Y."/>
            <person name="Mi Q."/>
            <person name="Wu J."/>
            <person name="Liu S."/>
            <person name="Liu Y."/>
            <person name="Huang X."/>
            <person name="Wang H."/>
            <person name="Niu X."/>
            <person name="Li J."/>
            <person name="Liang L."/>
            <person name="Luo Y."/>
            <person name="Ji K."/>
            <person name="Zhou W."/>
            <person name="Yu Z."/>
            <person name="Li G."/>
            <person name="Liu Y."/>
            <person name="Li L."/>
            <person name="Qiao M."/>
            <person name="Feng L."/>
            <person name="Zhang K.-Q."/>
        </authorList>
    </citation>
    <scope>NUCLEOTIDE SEQUENCE [LARGE SCALE GENOMIC DNA]</scope>
    <source>
        <strain evidence="3">ATCC 24927 / CBS 115.81 / DSM 1491</strain>
    </source>
</reference>
<gene>
    <name evidence="2" type="ORF">AOL_s00176g111</name>
</gene>
<dbReference type="InParanoid" id="G1XPY6"/>
<feature type="compositionally biased region" description="Polar residues" evidence="1">
    <location>
        <begin position="471"/>
        <end position="484"/>
    </location>
</feature>
<dbReference type="GeneID" id="22897438"/>
<feature type="compositionally biased region" description="Basic and acidic residues" evidence="1">
    <location>
        <begin position="169"/>
        <end position="186"/>
    </location>
</feature>
<feature type="compositionally biased region" description="Low complexity" evidence="1">
    <location>
        <begin position="256"/>
        <end position="266"/>
    </location>
</feature>
<feature type="compositionally biased region" description="Basic and acidic residues" evidence="1">
    <location>
        <begin position="548"/>
        <end position="558"/>
    </location>
</feature>
<protein>
    <recommendedName>
        <fullName evidence="4">WW domain-containing protein</fullName>
    </recommendedName>
</protein>
<feature type="region of interest" description="Disordered" evidence="1">
    <location>
        <begin position="367"/>
        <end position="515"/>
    </location>
</feature>
<dbReference type="AlphaFoldDB" id="G1XPY6"/>
<dbReference type="Proteomes" id="UP000008784">
    <property type="component" value="Unassembled WGS sequence"/>
</dbReference>
<feature type="compositionally biased region" description="Polar residues" evidence="1">
    <location>
        <begin position="274"/>
        <end position="283"/>
    </location>
</feature>
<evidence type="ECO:0000256" key="1">
    <source>
        <dbReference type="SAM" id="MobiDB-lite"/>
    </source>
</evidence>
<keyword evidence="3" id="KW-1185">Reference proteome</keyword>
<dbReference type="EMBL" id="ADOT01000267">
    <property type="protein sequence ID" value="EGX44829.1"/>
    <property type="molecule type" value="Genomic_DNA"/>
</dbReference>
<sequence>MYNRGPTTSSPYLFPSPTPWHNPTTLPAPVPPPVDPRPLPPGWTQSYDRSTNHYFYTDTNINPFKSFWEHPGDLGYDPGVYGRRFTYDEVLAARKRGYRISHGIEWLRNLRVPREAKVQWRWREVERRGGSEDDEEEDEEEVEEREDRRRRRRKRGDRSRIKSQSRSRSRLETRHRSSEDYEDIRPRSPPQSSHIERGSSEEGYYSGESAAESSGTQRVYSTGGDSTSDETSRISSRRTDHEIPSSTSRPAEVPEQSQSQPQFQSQDHTPRQPPQSLSTSQPLETIPEQPAEESTESQDPTTTTTPQTTTTTTLEHSDPPLGQGQRQAQPERVYAASDLDFPAIPQGGIYLIPRALNPWIEPALASIENQIPPPPPPHTSPTGSTIGRTRDIRTESFEFGFTPNDNNNDQQQQQEQQQRQPQQSEESQQDRDMTFYMNLNRGEGLGHRGRVSPRSPPASPIRAGSARIMRTTASIPDDNQTLHSSRTETEFTENTETQSQYQTHTENQSEIDFPPEPPTLIDRFRKALHLHVPTPSEKSAKREFKRAQRESKEAEIAHRNQRRYQAAADRMRKQSELLNEMNRRQNAIYHSQTLKDKLGFDEEVFRKKIIEGTLMNKPSDAPAEKPPNENGSSVPSSAPSEPSGSHASLPNPVGLAADAFDTSMPGNLQPSPNAPIGMAVDAEAETRRTIMREDLNINKLRTPAPSPPRFYGEAPQMVPDTLYRRHEHDLSRAMGREPFLRENWARHHEEIDPRYGAFGSGRFGAGSPAAVRWQIGHRGFQRPPNRPSIFGGDTRRHPHYFDYAEYDEHEWDGGGGYRGAGLNCGW</sequence>
<dbReference type="RefSeq" id="XP_011126548.1">
    <property type="nucleotide sequence ID" value="XM_011128246.1"/>
</dbReference>
<feature type="compositionally biased region" description="Acidic residues" evidence="1">
    <location>
        <begin position="132"/>
        <end position="144"/>
    </location>
</feature>
<dbReference type="Gene3D" id="2.20.70.10">
    <property type="match status" value="1"/>
</dbReference>
<feature type="region of interest" description="Disordered" evidence="1">
    <location>
        <begin position="615"/>
        <end position="676"/>
    </location>
</feature>
<feature type="compositionally biased region" description="Basic residues" evidence="1">
    <location>
        <begin position="148"/>
        <end position="168"/>
    </location>
</feature>
<feature type="region of interest" description="Disordered" evidence="1">
    <location>
        <begin position="125"/>
        <end position="334"/>
    </location>
</feature>
<feature type="compositionally biased region" description="Pro residues" evidence="1">
    <location>
        <begin position="23"/>
        <end position="41"/>
    </location>
</feature>
<evidence type="ECO:0008006" key="4">
    <source>
        <dbReference type="Google" id="ProtNLM"/>
    </source>
</evidence>
<feature type="compositionally biased region" description="Low complexity" evidence="1">
    <location>
        <begin position="403"/>
        <end position="426"/>
    </location>
</feature>
<comment type="caution">
    <text evidence="2">The sequence shown here is derived from an EMBL/GenBank/DDBJ whole genome shotgun (WGS) entry which is preliminary data.</text>
</comment>
<feature type="compositionally biased region" description="Low complexity" evidence="1">
    <location>
        <begin position="297"/>
        <end position="313"/>
    </location>
</feature>
<evidence type="ECO:0000313" key="3">
    <source>
        <dbReference type="Proteomes" id="UP000008784"/>
    </source>
</evidence>
<feature type="compositionally biased region" description="Low complexity" evidence="1">
    <location>
        <begin position="201"/>
        <end position="226"/>
    </location>
</feature>
<feature type="region of interest" description="Disordered" evidence="1">
    <location>
        <begin position="23"/>
        <end position="44"/>
    </location>
</feature>
<proteinExistence type="predicted"/>
<dbReference type="OrthoDB" id="5397666at2759"/>
<name>G1XPY6_ARTOA</name>
<evidence type="ECO:0000313" key="2">
    <source>
        <dbReference type="EMBL" id="EGX44829.1"/>
    </source>
</evidence>